<evidence type="ECO:0000313" key="25">
    <source>
        <dbReference type="EMBL" id="SNQ28002.1"/>
    </source>
</evidence>
<evidence type="ECO:0000256" key="14">
    <source>
        <dbReference type="ARBA" id="ARBA00022801"/>
    </source>
</evidence>
<dbReference type="GO" id="GO:0000166">
    <property type="term" value="F:nucleotide binding"/>
    <property type="evidence" value="ECO:0007669"/>
    <property type="project" value="UniProtKB-KW"/>
</dbReference>
<evidence type="ECO:0000256" key="9">
    <source>
        <dbReference type="ARBA" id="ARBA00022679"/>
    </source>
</evidence>
<evidence type="ECO:0000256" key="23">
    <source>
        <dbReference type="SAM" id="Phobius"/>
    </source>
</evidence>
<dbReference type="GO" id="GO:0008236">
    <property type="term" value="F:serine-type peptidase activity"/>
    <property type="evidence" value="ECO:0007669"/>
    <property type="project" value="UniProtKB-KW"/>
</dbReference>
<proteinExistence type="inferred from homology"/>
<dbReference type="GO" id="GO:0033644">
    <property type="term" value="C:host cell membrane"/>
    <property type="evidence" value="ECO:0007669"/>
    <property type="project" value="UniProtKB-SubCell"/>
</dbReference>
<dbReference type="InterPro" id="IPR007094">
    <property type="entry name" value="RNA-dir_pol_PSvirus"/>
</dbReference>
<keyword evidence="5" id="KW-0696">RNA-directed RNA polymerase</keyword>
<keyword evidence="12" id="KW-0547">Nucleotide-binding</keyword>
<dbReference type="Proteomes" id="UP000272716">
    <property type="component" value="Segment"/>
</dbReference>
<dbReference type="Pfam" id="PF00680">
    <property type="entry name" value="RdRP_1"/>
    <property type="match status" value="1"/>
</dbReference>
<feature type="transmembrane region" description="Helical" evidence="23">
    <location>
        <begin position="216"/>
        <end position="239"/>
    </location>
</feature>
<accession>A0A238TME0</accession>
<dbReference type="InterPro" id="IPR043504">
    <property type="entry name" value="Peptidase_S1_PA_chymotrypsin"/>
</dbReference>
<dbReference type="CDD" id="cd23172">
    <property type="entry name" value="ps-ssRNAv_Astroviridae_RdRp"/>
    <property type="match status" value="1"/>
</dbReference>
<dbReference type="InterPro" id="IPR043128">
    <property type="entry name" value="Rev_trsase/Diguanyl_cyclase"/>
</dbReference>
<dbReference type="SUPFAM" id="SSF50494">
    <property type="entry name" value="Trypsin-like serine proteases"/>
    <property type="match status" value="1"/>
</dbReference>
<evidence type="ECO:0000256" key="16">
    <source>
        <dbReference type="ARBA" id="ARBA00022870"/>
    </source>
</evidence>
<keyword evidence="10 23" id="KW-0812">Transmembrane</keyword>
<dbReference type="InterPro" id="IPR001205">
    <property type="entry name" value="RNA-dir_pol_C"/>
</dbReference>
<keyword evidence="14" id="KW-0378">Hydrolase</keyword>
<keyword evidence="13" id="KW-0688">Ribosomal frameshifting</keyword>
<name>A0A238TME0_PASV1</name>
<keyword evidence="8" id="KW-0645">Protease</keyword>
<dbReference type="GO" id="GO:0003723">
    <property type="term" value="F:RNA binding"/>
    <property type="evidence" value="ECO:0007669"/>
    <property type="project" value="InterPro"/>
</dbReference>
<comment type="subcellular location">
    <subcellularLocation>
        <location evidence="1">Host membrane</location>
        <topology evidence="1">Multi-pass membrane protein</topology>
    </subcellularLocation>
</comment>
<dbReference type="GO" id="GO:0006508">
    <property type="term" value="P:proteolysis"/>
    <property type="evidence" value="ECO:0007669"/>
    <property type="project" value="UniProtKB-KW"/>
</dbReference>
<sequence>MSLYLNRADEALAQQDGTQLKPRFDARPWFDELRKIGGNKPWYITYQPRMLFFPTLRPDRILTASTVTEGEWRTFILDRCCGEPVAIEVNHIDDHQPTILTAALMEDRAEKARTISELRLDNELLRGQLAFLRQEQSSTPKVSFSWTTLFALVFIGFSLCWHSANGLTTTSTTSSVDPMGILKLNAWLDEFIDNAKKTIHTHHYTVVNTIKESPSWLLATTVTPYMWHIVTVILSIITVYKSERRILSLLFLAAASLSGADWLFLASASLQTPLSAIIQVVCVIISHIDPIGSICISALAMFMTFVASMCTSNTTFVQQSRAASANTAILVLAIVLRTLRLPALPIAIGLAIVRAYFILTTPTAATIEVRSEDGKVLSKEPVRPGLLFRFKQRLRRFAQVRTTMPPLVRVNPTAVVRIETPDGIGTGFFCANHIVTAGHVMGPHKVAAICVGNSKYQAPLTRHIDGKDIALLKIPQQLQNYPRLKIASKIETDWLCVYSPDENGAIIQSVVPGNQVDDCLDYATPTRDGMSGAPVVNPDGRVMAVHLTNTGYTGGAQIITQADVTDPPKSTPNEDKLRAELEELKKQLATFTQSSTQVDVVGLIREAMAREMKILRTEINKELANITQAHQDEFAQTKKGKTKRGRGRIKLRLAGARKRRQRGPVFTEEEYQRLLDEGLTPDEIRNMVDELYEEEAAGFPEWEEMSDGYDPDEDWEFESDSDFGQKKIKVPSFNQYLNRHYNTKDVQSMLDSLTPADIDAVGPVYPLIIKCSNPELCSALLCYLDRYAALNGLSLPTQGLSYTQRRVPKKKREAGPEPAGPEIHQLDAWESLRLPPRRRLVPEEYPVTCNLPINRPIFDTKLADDPLLGLLPPCDPDLPFGPATWGPEAYTKSFEKFTYAQPSKFWELYPEECAFADKQWRKHYNFLEDSRVIHITSTDKNMDSTPGFPKCEEYESEREYLETNGWGPYIREFKRIDSGEKPRVLWYCFLKKEILKKEKIKDSDIRQIICPDAIYSRIGAALEQHQNTLMKKHTEDSSGQCGWTPFRGGFERTVRRLDRNYVIEFDWTRFDGTIPRALFKHIKDLRWEKMNKTHRERYRHIHDWYVENLLTRYVLMPSGEVTIQRRGNPSGQISTTMDNNCVNYWLQAFEFAYLNKGKDIDALWKEYDTIVYGDDRLSTTPCLPDDYVPRVVQMYKEVFGMWVKPEKVKVTQTVKGASFCGFTVGDNYQPIPSNPYKLWASLVTPCQKLPDETALCGKLLSYKILMHNSEDHPFKEYIEKCLAALEDGQTIPRLTDEQLDRLWRGGPKTSSNG</sequence>
<evidence type="ECO:0000259" key="24">
    <source>
        <dbReference type="PROSITE" id="PS50507"/>
    </source>
</evidence>
<feature type="transmembrane region" description="Helical" evidence="23">
    <location>
        <begin position="246"/>
        <end position="265"/>
    </location>
</feature>
<evidence type="ECO:0000256" key="3">
    <source>
        <dbReference type="ARBA" id="ARBA00011245"/>
    </source>
</evidence>
<keyword evidence="9" id="KW-0808">Transferase</keyword>
<evidence type="ECO:0000256" key="13">
    <source>
        <dbReference type="ARBA" id="ARBA00022758"/>
    </source>
</evidence>
<keyword evidence="19 23" id="KW-0472">Membrane</keyword>
<keyword evidence="22" id="KW-0175">Coiled coil</keyword>
<evidence type="ECO:0000256" key="18">
    <source>
        <dbReference type="ARBA" id="ARBA00022989"/>
    </source>
</evidence>
<dbReference type="InterPro" id="IPR009003">
    <property type="entry name" value="Peptidase_S1_PA"/>
</dbReference>
<evidence type="ECO:0000256" key="4">
    <source>
        <dbReference type="ARBA" id="ARBA00019743"/>
    </source>
</evidence>
<evidence type="ECO:0000256" key="15">
    <source>
        <dbReference type="ARBA" id="ARBA00022825"/>
    </source>
</evidence>
<comment type="function">
    <text evidence="20">Responsible for the cleavage of the polyprotein into functional products.</text>
</comment>
<evidence type="ECO:0000256" key="17">
    <source>
        <dbReference type="ARBA" id="ARBA00022953"/>
    </source>
</evidence>
<evidence type="ECO:0000256" key="1">
    <source>
        <dbReference type="ARBA" id="ARBA00004301"/>
    </source>
</evidence>
<evidence type="ECO:0000256" key="8">
    <source>
        <dbReference type="ARBA" id="ARBA00022670"/>
    </source>
</evidence>
<feature type="transmembrane region" description="Helical" evidence="23">
    <location>
        <begin position="142"/>
        <end position="164"/>
    </location>
</feature>
<dbReference type="GO" id="GO:0075523">
    <property type="term" value="P:viral translational frameshifting"/>
    <property type="evidence" value="ECO:0007669"/>
    <property type="project" value="UniProtKB-KW"/>
</dbReference>
<evidence type="ECO:0000256" key="12">
    <source>
        <dbReference type="ARBA" id="ARBA00022741"/>
    </source>
</evidence>
<keyword evidence="6" id="KW-0191">Covalent protein-RNA linkage</keyword>
<evidence type="ECO:0000256" key="10">
    <source>
        <dbReference type="ARBA" id="ARBA00022692"/>
    </source>
</evidence>
<feature type="transmembrane region" description="Helical" evidence="23">
    <location>
        <begin position="328"/>
        <end position="357"/>
    </location>
</feature>
<dbReference type="GO" id="GO:0003968">
    <property type="term" value="F:RNA-directed RNA polymerase activity"/>
    <property type="evidence" value="ECO:0007669"/>
    <property type="project" value="UniProtKB-KW"/>
</dbReference>
<organismHost>
    <name type="scientific">Sus scrofa</name>
    <name type="common">Pig</name>
    <dbReference type="NCBI Taxonomy" id="9823"/>
</organismHost>
<dbReference type="GO" id="GO:0006351">
    <property type="term" value="P:DNA-templated transcription"/>
    <property type="evidence" value="ECO:0007669"/>
    <property type="project" value="InterPro"/>
</dbReference>
<evidence type="ECO:0000256" key="21">
    <source>
        <dbReference type="ARBA" id="ARBA00047383"/>
    </source>
</evidence>
<feature type="transmembrane region" description="Helical" evidence="23">
    <location>
        <begin position="277"/>
        <end position="307"/>
    </location>
</feature>
<feature type="domain" description="RdRp catalytic" evidence="24">
    <location>
        <begin position="1060"/>
        <end position="1188"/>
    </location>
</feature>
<dbReference type="Gene3D" id="3.30.70.270">
    <property type="match status" value="1"/>
</dbReference>
<keyword evidence="15" id="KW-0720">Serine protease</keyword>
<dbReference type="GO" id="GO:0039694">
    <property type="term" value="P:viral RNA genome replication"/>
    <property type="evidence" value="ECO:0007669"/>
    <property type="project" value="InterPro"/>
</dbReference>
<feature type="coiled-coil region" evidence="22">
    <location>
        <begin position="574"/>
        <end position="625"/>
    </location>
</feature>
<evidence type="ECO:0000256" key="2">
    <source>
        <dbReference type="ARBA" id="ARBA00005873"/>
    </source>
</evidence>
<evidence type="ECO:0000256" key="7">
    <source>
        <dbReference type="ARBA" id="ARBA00022553"/>
    </source>
</evidence>
<dbReference type="SUPFAM" id="SSF56672">
    <property type="entry name" value="DNA/RNA polymerases"/>
    <property type="match status" value="1"/>
</dbReference>
<evidence type="ECO:0000256" key="11">
    <source>
        <dbReference type="ARBA" id="ARBA00022695"/>
    </source>
</evidence>
<dbReference type="InterPro" id="IPR043502">
    <property type="entry name" value="DNA/RNA_pol_sf"/>
</dbReference>
<evidence type="ECO:0000256" key="5">
    <source>
        <dbReference type="ARBA" id="ARBA00022484"/>
    </source>
</evidence>
<dbReference type="Gene3D" id="2.40.10.10">
    <property type="entry name" value="Trypsin-like serine proteases"/>
    <property type="match status" value="2"/>
</dbReference>
<comment type="subunit">
    <text evidence="3">Monomer.</text>
</comment>
<comment type="catalytic activity">
    <reaction evidence="21">
        <text>RNA(n) + a ribonucleoside 5'-triphosphate = RNA(n+1) + diphosphate</text>
        <dbReference type="Rhea" id="RHEA:21248"/>
        <dbReference type="Rhea" id="RHEA-COMP:14527"/>
        <dbReference type="Rhea" id="RHEA-COMP:17342"/>
        <dbReference type="ChEBI" id="CHEBI:33019"/>
        <dbReference type="ChEBI" id="CHEBI:61557"/>
        <dbReference type="ChEBI" id="CHEBI:140395"/>
    </reaction>
</comment>
<keyword evidence="7" id="KW-0597">Phosphoprotein</keyword>
<evidence type="ECO:0000256" key="20">
    <source>
        <dbReference type="ARBA" id="ARBA00045910"/>
    </source>
</evidence>
<dbReference type="InterPro" id="IPR045836">
    <property type="entry name" value="Astro_VPg"/>
</dbReference>
<keyword evidence="17" id="KW-0693">Viral RNA replication</keyword>
<dbReference type="Pfam" id="PF13365">
    <property type="entry name" value="Trypsin_2"/>
    <property type="match status" value="1"/>
</dbReference>
<keyword evidence="11" id="KW-0548">Nucleotidyltransferase</keyword>
<evidence type="ECO:0000256" key="22">
    <source>
        <dbReference type="SAM" id="Coils"/>
    </source>
</evidence>
<organism evidence="25">
    <name type="scientific">Porcine astrovirus 1</name>
    <name type="common">PAstV-1</name>
    <dbReference type="NCBI Taxonomy" id="1239567"/>
    <lineage>
        <taxon>Viruses</taxon>
        <taxon>Riboviria</taxon>
        <taxon>Orthornavirae</taxon>
        <taxon>Pisuviricota</taxon>
        <taxon>Stelpaviricetes</taxon>
        <taxon>Stellavirales</taxon>
        <taxon>Astroviridae</taxon>
        <taxon>Mamastrovirus</taxon>
        <taxon>Mamastrovirus suis</taxon>
    </lineage>
</organism>
<evidence type="ECO:0000256" key="6">
    <source>
        <dbReference type="ARBA" id="ARBA00022520"/>
    </source>
</evidence>
<comment type="similarity">
    <text evidence="2">Belongs to the astroviridae polyprotein 1AB family.</text>
</comment>
<dbReference type="EMBL" id="LT898434">
    <property type="protein sequence ID" value="SNQ28002.1"/>
    <property type="molecule type" value="Viral_cRNA"/>
</dbReference>
<dbReference type="Pfam" id="PF19416">
    <property type="entry name" value="Astro_VPg"/>
    <property type="match status" value="1"/>
</dbReference>
<reference evidence="25" key="1">
    <citation type="submission" date="2017-06" db="EMBL/GenBank/DDBJ databases">
        <authorList>
            <person name="Kim H.J."/>
            <person name="Triplett B.A."/>
        </authorList>
    </citation>
    <scope>NUCLEOTIDE SEQUENCE</scope>
    <source>
        <strain evidence="25">PAstV/GER/L00855-K14_14-04/2014</strain>
    </source>
</reference>
<dbReference type="PROSITE" id="PS50507">
    <property type="entry name" value="RDRP_SSRNA_POS"/>
    <property type="match status" value="1"/>
</dbReference>
<evidence type="ECO:0000256" key="19">
    <source>
        <dbReference type="ARBA" id="ARBA00023136"/>
    </source>
</evidence>
<keyword evidence="18 23" id="KW-1133">Transmembrane helix</keyword>
<protein>
    <recommendedName>
        <fullName evidence="4">Non-structural polyprotein 1AB</fullName>
    </recommendedName>
</protein>
<keyword evidence="16" id="KW-1043">Host membrane</keyword>